<keyword evidence="2" id="KW-0723">Serine/threonine-protein kinase</keyword>
<dbReference type="InterPro" id="IPR000719">
    <property type="entry name" value="Prot_kinase_dom"/>
</dbReference>
<keyword evidence="3" id="KW-0808">Transferase</keyword>
<feature type="transmembrane region" description="Helical" evidence="9">
    <location>
        <begin position="351"/>
        <end position="371"/>
    </location>
</feature>
<keyword evidence="6 7" id="KW-0067">ATP-binding</keyword>
<evidence type="ECO:0000256" key="1">
    <source>
        <dbReference type="ARBA" id="ARBA00012513"/>
    </source>
</evidence>
<protein>
    <recommendedName>
        <fullName evidence="1">non-specific serine/threonine protein kinase</fullName>
        <ecNumber evidence="1">2.7.11.1</ecNumber>
    </recommendedName>
</protein>
<sequence length="406" mass="43868">MESSGVTVRADMTIQDRYQLQHLLGAGGFGQVWKATDQTLEREVAVKFAIAIADDPQAVARFTAEARKLARLRHRGIVTVHDAGTVVADSGHQIPYLVMELLDGTTWQQSTSMESIVRTGASLADALAHMHEKGIVHRDIKPANVMIGADGSAVLMDLGIARDFAALTTVTAAASPGTLAYMAPEQLAGEPATAASDVYALGLVLIEKLTGKRGPAAQLPATDRNTLTPHLRMLLDRMTALDPAERPSAAECRMQLAQPSPPGHPVPGEPTMPRPNAESPGHRAQWERFGPPVIVFVLLSLSSDLWRIDLAGEGEDWALAIWLVRFLEVGLLVLTAVLTPRSENVTRTVGYLFASCNAVGFILGVTLGPGPSLAHNLPLYCITIFLSVTAYCYRDFKTRRIRLRSE</sequence>
<dbReference type="EC" id="2.7.11.1" evidence="1"/>
<evidence type="ECO:0000256" key="2">
    <source>
        <dbReference type="ARBA" id="ARBA00022527"/>
    </source>
</evidence>
<evidence type="ECO:0000256" key="7">
    <source>
        <dbReference type="PROSITE-ProRule" id="PRU10141"/>
    </source>
</evidence>
<dbReference type="PROSITE" id="PS50011">
    <property type="entry name" value="PROTEIN_KINASE_DOM"/>
    <property type="match status" value="1"/>
</dbReference>
<evidence type="ECO:0000256" key="5">
    <source>
        <dbReference type="ARBA" id="ARBA00022777"/>
    </source>
</evidence>
<dbReference type="PROSITE" id="PS00107">
    <property type="entry name" value="PROTEIN_KINASE_ATP"/>
    <property type="match status" value="1"/>
</dbReference>
<name>A0A917KLA9_9ACTN</name>
<dbReference type="AlphaFoldDB" id="A0A917KLA9"/>
<evidence type="ECO:0000259" key="10">
    <source>
        <dbReference type="PROSITE" id="PS50011"/>
    </source>
</evidence>
<dbReference type="Proteomes" id="UP000657574">
    <property type="component" value="Unassembled WGS sequence"/>
</dbReference>
<dbReference type="Pfam" id="PF00069">
    <property type="entry name" value="Pkinase"/>
    <property type="match status" value="1"/>
</dbReference>
<dbReference type="InterPro" id="IPR011009">
    <property type="entry name" value="Kinase-like_dom_sf"/>
</dbReference>
<dbReference type="PANTHER" id="PTHR43289">
    <property type="entry name" value="MITOGEN-ACTIVATED PROTEIN KINASE KINASE KINASE 20-RELATED"/>
    <property type="match status" value="1"/>
</dbReference>
<feature type="domain" description="Protein kinase" evidence="10">
    <location>
        <begin position="18"/>
        <end position="267"/>
    </location>
</feature>
<evidence type="ECO:0000256" key="3">
    <source>
        <dbReference type="ARBA" id="ARBA00022679"/>
    </source>
</evidence>
<comment type="caution">
    <text evidence="11">The sequence shown here is derived from an EMBL/GenBank/DDBJ whole genome shotgun (WGS) entry which is preliminary data.</text>
</comment>
<evidence type="ECO:0000313" key="12">
    <source>
        <dbReference type="Proteomes" id="UP000657574"/>
    </source>
</evidence>
<dbReference type="SUPFAM" id="SSF56112">
    <property type="entry name" value="Protein kinase-like (PK-like)"/>
    <property type="match status" value="1"/>
</dbReference>
<proteinExistence type="predicted"/>
<reference evidence="11" key="2">
    <citation type="submission" date="2020-09" db="EMBL/GenBank/DDBJ databases">
        <authorList>
            <person name="Sun Q."/>
            <person name="Ohkuma M."/>
        </authorList>
    </citation>
    <scope>NUCLEOTIDE SEQUENCE</scope>
    <source>
        <strain evidence="11">JCM 3086</strain>
    </source>
</reference>
<dbReference type="Gene3D" id="3.30.200.20">
    <property type="entry name" value="Phosphorylase Kinase, domain 1"/>
    <property type="match status" value="1"/>
</dbReference>
<feature type="transmembrane region" description="Helical" evidence="9">
    <location>
        <begin position="377"/>
        <end position="394"/>
    </location>
</feature>
<dbReference type="SMART" id="SM00220">
    <property type="entry name" value="S_TKc"/>
    <property type="match status" value="1"/>
</dbReference>
<dbReference type="GO" id="GO:0004674">
    <property type="term" value="F:protein serine/threonine kinase activity"/>
    <property type="evidence" value="ECO:0007669"/>
    <property type="project" value="UniProtKB-KW"/>
</dbReference>
<dbReference type="EMBL" id="BMQA01000009">
    <property type="protein sequence ID" value="GGJ18995.1"/>
    <property type="molecule type" value="Genomic_DNA"/>
</dbReference>
<keyword evidence="5" id="KW-0418">Kinase</keyword>
<keyword evidence="9" id="KW-0812">Transmembrane</keyword>
<evidence type="ECO:0000256" key="6">
    <source>
        <dbReference type="ARBA" id="ARBA00022840"/>
    </source>
</evidence>
<keyword evidence="9" id="KW-1133">Transmembrane helix</keyword>
<feature type="region of interest" description="Disordered" evidence="8">
    <location>
        <begin position="256"/>
        <end position="283"/>
    </location>
</feature>
<evidence type="ECO:0000256" key="4">
    <source>
        <dbReference type="ARBA" id="ARBA00022741"/>
    </source>
</evidence>
<keyword evidence="9" id="KW-0472">Membrane</keyword>
<keyword evidence="12" id="KW-1185">Reference proteome</keyword>
<reference evidence="11" key="1">
    <citation type="journal article" date="2014" name="Int. J. Syst. Evol. Microbiol.">
        <title>Complete genome sequence of Corynebacterium casei LMG S-19264T (=DSM 44701T), isolated from a smear-ripened cheese.</title>
        <authorList>
            <consortium name="US DOE Joint Genome Institute (JGI-PGF)"/>
            <person name="Walter F."/>
            <person name="Albersmeier A."/>
            <person name="Kalinowski J."/>
            <person name="Ruckert C."/>
        </authorList>
    </citation>
    <scope>NUCLEOTIDE SEQUENCE</scope>
    <source>
        <strain evidence="11">JCM 3086</strain>
    </source>
</reference>
<feature type="transmembrane region" description="Helical" evidence="9">
    <location>
        <begin position="320"/>
        <end position="339"/>
    </location>
</feature>
<feature type="binding site" evidence="7">
    <location>
        <position position="47"/>
    </location>
    <ligand>
        <name>ATP</name>
        <dbReference type="ChEBI" id="CHEBI:30616"/>
    </ligand>
</feature>
<evidence type="ECO:0000313" key="11">
    <source>
        <dbReference type="EMBL" id="GGJ18995.1"/>
    </source>
</evidence>
<evidence type="ECO:0000256" key="9">
    <source>
        <dbReference type="SAM" id="Phobius"/>
    </source>
</evidence>
<dbReference type="GO" id="GO:0005524">
    <property type="term" value="F:ATP binding"/>
    <property type="evidence" value="ECO:0007669"/>
    <property type="project" value="UniProtKB-UniRule"/>
</dbReference>
<dbReference type="PROSITE" id="PS00108">
    <property type="entry name" value="PROTEIN_KINASE_ST"/>
    <property type="match status" value="1"/>
</dbReference>
<gene>
    <name evidence="11" type="ORF">GCM10010121_032350</name>
</gene>
<keyword evidence="4 7" id="KW-0547">Nucleotide-binding</keyword>
<evidence type="ECO:0000256" key="8">
    <source>
        <dbReference type="SAM" id="MobiDB-lite"/>
    </source>
</evidence>
<dbReference type="PANTHER" id="PTHR43289:SF6">
    <property type="entry name" value="SERINE_THREONINE-PROTEIN KINASE NEKL-3"/>
    <property type="match status" value="1"/>
</dbReference>
<organism evidence="11 12">
    <name type="scientific">Streptomyces brasiliensis</name>
    <dbReference type="NCBI Taxonomy" id="1954"/>
    <lineage>
        <taxon>Bacteria</taxon>
        <taxon>Bacillati</taxon>
        <taxon>Actinomycetota</taxon>
        <taxon>Actinomycetes</taxon>
        <taxon>Kitasatosporales</taxon>
        <taxon>Streptomycetaceae</taxon>
        <taxon>Streptomyces</taxon>
    </lineage>
</organism>
<accession>A0A917KLA9</accession>
<feature type="compositionally biased region" description="Pro residues" evidence="8">
    <location>
        <begin position="259"/>
        <end position="273"/>
    </location>
</feature>
<dbReference type="InterPro" id="IPR017441">
    <property type="entry name" value="Protein_kinase_ATP_BS"/>
</dbReference>
<dbReference type="CDD" id="cd14014">
    <property type="entry name" value="STKc_PknB_like"/>
    <property type="match status" value="1"/>
</dbReference>
<dbReference type="InterPro" id="IPR008271">
    <property type="entry name" value="Ser/Thr_kinase_AS"/>
</dbReference>
<dbReference type="Gene3D" id="1.10.510.10">
    <property type="entry name" value="Transferase(Phosphotransferase) domain 1"/>
    <property type="match status" value="1"/>
</dbReference>